<dbReference type="InterPro" id="IPR006868">
    <property type="entry name" value="DUF630"/>
</dbReference>
<dbReference type="AlphaFoldDB" id="A0AAD3T4A9"/>
<evidence type="ECO:0000313" key="5">
    <source>
        <dbReference type="EMBL" id="GMH21606.1"/>
    </source>
</evidence>
<dbReference type="InterPro" id="IPR006867">
    <property type="entry name" value="DUF632"/>
</dbReference>
<accession>A0AAD3T4A9</accession>
<gene>
    <name evidence="5" type="ORF">Nepgr_023448</name>
</gene>
<dbReference type="Proteomes" id="UP001279734">
    <property type="component" value="Unassembled WGS sequence"/>
</dbReference>
<keyword evidence="1" id="KW-0175">Coiled coil</keyword>
<sequence length="955" mass="107968">MGCGGSKEENLPLVVLCKERRSLLKAAAEHRYGLAAAHVTYFRSLKDVGDALCRFVEEELVVVSSSSSPSSASPVLTLPSDEGKVCPRKKNQQKLRRKKSLLSSSWNENVDHYKEGRDEDDDELDNSHLHLSSSHDSEGMPSSSVHSEIGNSPELEKPSQPKPGITYSSLVMDYANSYGPYHQYKQYYSYSESNSFTTYYMKKSSTAIQSVIFEVPNQRPIYENVEYFGCTMNDVRHDEGGDNIRQQSQQRRPPTPPSPKVSAWDYFNPFETYDNNVYSGYYSESRYGFGSNTSSPDSKEVREREGIPDLEEETENELIKESYAEKMKVKNDVDMLHTNKNKTKNRSVQYDEGKGDNFAEETSEVVPLQNPAELQPVEVRELKISSPDSDSSVSNSTKELHVKQREVNFVIDGAYPCDIESSKVSSLSTLSAHGTRNLTEVARQIKDEFDAATDYGKEVSQLLEAGKLPYRSTCTLFRAIFARILYSVAPSMSCSHPPSTMLAPSSSTAAKIDRAYFADSVNGSDSCSLALTLEKLCVWEKKLYNEVKVYACLLCIPPPHSLSFSISTCHGMQGTLQTVFLYEITASFCMKLLVDAAKTVRMGEFMFSTAEERLRLIYEKKCKKLKILDGQGAETSKIEAIQNSIRKLLTRINVSIRAIDVISSRIHKLRDEELQPQVKELIYGLRRMWQAMLRCHQKQFRAILESRMRTLKANTGFCRDWSMRSTLELEMELLKWCRCFNEWVDTQRFYVESLNGWLLRCLIHEPEETSQGIIPLSPGSIGAPPVFVICHDWNQAMERFSELGVKTAMQSFATSLHQLSERQDEERLQRVKAEHALKDLEKQIQMVRVQREKMQQNRHNDALSERASLSMVPSGTGVSQLNDLKVDLRATRRRLREERAGHKEAMKLVHDAASRSIQDGLIPIFEALESFSSDALKAFEGVRMQGAGGAAACDP</sequence>
<feature type="domain" description="DUF632" evidence="3">
    <location>
        <begin position="610"/>
        <end position="817"/>
    </location>
</feature>
<evidence type="ECO:0000256" key="2">
    <source>
        <dbReference type="SAM" id="MobiDB-lite"/>
    </source>
</evidence>
<feature type="compositionally biased region" description="Polar residues" evidence="2">
    <location>
        <begin position="140"/>
        <end position="150"/>
    </location>
</feature>
<evidence type="ECO:0000259" key="4">
    <source>
        <dbReference type="Pfam" id="PF04783"/>
    </source>
</evidence>
<evidence type="ECO:0000256" key="1">
    <source>
        <dbReference type="SAM" id="Coils"/>
    </source>
</evidence>
<reference evidence="5" key="1">
    <citation type="submission" date="2023-05" db="EMBL/GenBank/DDBJ databases">
        <title>Nepenthes gracilis genome sequencing.</title>
        <authorList>
            <person name="Fukushima K."/>
        </authorList>
    </citation>
    <scope>NUCLEOTIDE SEQUENCE</scope>
    <source>
        <strain evidence="5">SING2019-196</strain>
    </source>
</reference>
<dbReference type="Pfam" id="PF04783">
    <property type="entry name" value="DUF630"/>
    <property type="match status" value="1"/>
</dbReference>
<organism evidence="5 6">
    <name type="scientific">Nepenthes gracilis</name>
    <name type="common">Slender pitcher plant</name>
    <dbReference type="NCBI Taxonomy" id="150966"/>
    <lineage>
        <taxon>Eukaryota</taxon>
        <taxon>Viridiplantae</taxon>
        <taxon>Streptophyta</taxon>
        <taxon>Embryophyta</taxon>
        <taxon>Tracheophyta</taxon>
        <taxon>Spermatophyta</taxon>
        <taxon>Magnoliopsida</taxon>
        <taxon>eudicotyledons</taxon>
        <taxon>Gunneridae</taxon>
        <taxon>Pentapetalae</taxon>
        <taxon>Caryophyllales</taxon>
        <taxon>Nepenthaceae</taxon>
        <taxon>Nepenthes</taxon>
    </lineage>
</organism>
<dbReference type="PANTHER" id="PTHR21450">
    <property type="entry name" value="PROTEIN ALTERED PHOSPHATE STARVATION RESPONSE 1"/>
    <property type="match status" value="1"/>
</dbReference>
<protein>
    <recommendedName>
        <fullName evidence="7">Nitrate regulatory gene2 protein</fullName>
    </recommendedName>
</protein>
<feature type="region of interest" description="Disordered" evidence="2">
    <location>
        <begin position="66"/>
        <end position="164"/>
    </location>
</feature>
<name>A0AAD3T4A9_NEPGR</name>
<dbReference type="EMBL" id="BSYO01000023">
    <property type="protein sequence ID" value="GMH21606.1"/>
    <property type="molecule type" value="Genomic_DNA"/>
</dbReference>
<feature type="region of interest" description="Disordered" evidence="2">
    <location>
        <begin position="234"/>
        <end position="261"/>
    </location>
</feature>
<evidence type="ECO:0000313" key="6">
    <source>
        <dbReference type="Proteomes" id="UP001279734"/>
    </source>
</evidence>
<feature type="compositionally biased region" description="Low complexity" evidence="2">
    <location>
        <begin position="66"/>
        <end position="80"/>
    </location>
</feature>
<feature type="region of interest" description="Disordered" evidence="2">
    <location>
        <begin position="290"/>
        <end position="318"/>
    </location>
</feature>
<proteinExistence type="predicted"/>
<feature type="coiled-coil region" evidence="1">
    <location>
        <begin position="823"/>
        <end position="905"/>
    </location>
</feature>
<feature type="domain" description="DUF630" evidence="4">
    <location>
        <begin position="1"/>
        <end position="59"/>
    </location>
</feature>
<feature type="compositionally biased region" description="Basic and acidic residues" evidence="2">
    <location>
        <begin position="125"/>
        <end position="138"/>
    </location>
</feature>
<dbReference type="PANTHER" id="PTHR21450:SF2">
    <property type="entry name" value="FAMILY PROTEIN, PUTATIVE (DUF630 AND DUF632)-RELATED"/>
    <property type="match status" value="1"/>
</dbReference>
<feature type="compositionally biased region" description="Basic residues" evidence="2">
    <location>
        <begin position="86"/>
        <end position="100"/>
    </location>
</feature>
<feature type="domain" description="DUF632" evidence="3">
    <location>
        <begin position="438"/>
        <end position="549"/>
    </location>
</feature>
<comment type="caution">
    <text evidence="5">The sequence shown here is derived from an EMBL/GenBank/DDBJ whole genome shotgun (WGS) entry which is preliminary data.</text>
</comment>
<keyword evidence="6" id="KW-1185">Reference proteome</keyword>
<evidence type="ECO:0000259" key="3">
    <source>
        <dbReference type="Pfam" id="PF04782"/>
    </source>
</evidence>
<feature type="compositionally biased region" description="Basic and acidic residues" evidence="2">
    <location>
        <begin position="297"/>
        <end position="307"/>
    </location>
</feature>
<evidence type="ECO:0008006" key="7">
    <source>
        <dbReference type="Google" id="ProtNLM"/>
    </source>
</evidence>
<dbReference type="Pfam" id="PF04782">
    <property type="entry name" value="DUF632"/>
    <property type="match status" value="2"/>
</dbReference>